<name>A0A0R1UZM3_9LACO</name>
<dbReference type="RefSeq" id="WP_056960637.1">
    <property type="nucleotide sequence ID" value="NZ_AZFQ01000036.1"/>
</dbReference>
<accession>A0A0R1UZM3</accession>
<dbReference type="PATRIC" id="fig|1423801.4.peg.477"/>
<reference evidence="1 2" key="1">
    <citation type="journal article" date="2015" name="Genome Announc.">
        <title>Expanding the biotechnology potential of lactobacilli through comparative genomics of 213 strains and associated genera.</title>
        <authorList>
            <person name="Sun Z."/>
            <person name="Harris H.M."/>
            <person name="McCann A."/>
            <person name="Guo C."/>
            <person name="Argimon S."/>
            <person name="Zhang W."/>
            <person name="Yang X."/>
            <person name="Jeffery I.B."/>
            <person name="Cooney J.C."/>
            <person name="Kagawa T.F."/>
            <person name="Liu W."/>
            <person name="Song Y."/>
            <person name="Salvetti E."/>
            <person name="Wrobel A."/>
            <person name="Rasinkangas P."/>
            <person name="Parkhill J."/>
            <person name="Rea M.C."/>
            <person name="O'Sullivan O."/>
            <person name="Ritari J."/>
            <person name="Douillard F.P."/>
            <person name="Paul Ross R."/>
            <person name="Yang R."/>
            <person name="Briner A.E."/>
            <person name="Felis G.E."/>
            <person name="de Vos W.M."/>
            <person name="Barrangou R."/>
            <person name="Klaenhammer T.R."/>
            <person name="Caufield P.W."/>
            <person name="Cui Y."/>
            <person name="Zhang H."/>
            <person name="O'Toole P.W."/>
        </authorList>
    </citation>
    <scope>NUCLEOTIDE SEQUENCE [LARGE SCALE GENOMIC DNA]</scope>
    <source>
        <strain evidence="1 2">DSM 16230</strain>
    </source>
</reference>
<keyword evidence="2" id="KW-1185">Reference proteome</keyword>
<comment type="caution">
    <text evidence="1">The sequence shown here is derived from an EMBL/GenBank/DDBJ whole genome shotgun (WGS) entry which is preliminary data.</text>
</comment>
<organism evidence="1 2">
    <name type="scientific">Liquorilactobacillus satsumensis DSM 16230 = JCM 12392</name>
    <dbReference type="NCBI Taxonomy" id="1423801"/>
    <lineage>
        <taxon>Bacteria</taxon>
        <taxon>Bacillati</taxon>
        <taxon>Bacillota</taxon>
        <taxon>Bacilli</taxon>
        <taxon>Lactobacillales</taxon>
        <taxon>Lactobacillaceae</taxon>
        <taxon>Liquorilactobacillus</taxon>
    </lineage>
</organism>
<dbReference type="GeneID" id="98307906"/>
<protein>
    <submittedName>
        <fullName evidence="1">Uncharacterized protein</fullName>
    </submittedName>
</protein>
<dbReference type="STRING" id="1423801.FD50_GL000468"/>
<dbReference type="AlphaFoldDB" id="A0A0R1UZM3"/>
<dbReference type="EMBL" id="AZFQ01000036">
    <property type="protein sequence ID" value="KRL98662.1"/>
    <property type="molecule type" value="Genomic_DNA"/>
</dbReference>
<sequence length="255" mass="29556">MGKNFLNIFKIHSERYAELIKQAEFDDEAVINAHTTLLVMDCQSFPELNCKSFLLDQYRGIIKTNKETRKLINQFVAQRPLSFWGMRIFSACTAHQGALSYVFGNTILIPLTGATQHSTHWLMLNKVKSSSFNHERRTMNVWFSTLEQKLLHVEIAVKKAVVHQHIVQAMKTHITQRRLLDALMRDFNVSEAAGQLQYLAEHFDEETDYVTLKNYTAAWKEEIVTATLKEILGAEVTPALTQQYLRALRKKWERL</sequence>
<dbReference type="Proteomes" id="UP000051166">
    <property type="component" value="Unassembled WGS sequence"/>
</dbReference>
<gene>
    <name evidence="1" type="ORF">FD50_GL000468</name>
</gene>
<proteinExistence type="predicted"/>
<dbReference type="OrthoDB" id="2323375at2"/>
<evidence type="ECO:0000313" key="1">
    <source>
        <dbReference type="EMBL" id="KRL98662.1"/>
    </source>
</evidence>
<evidence type="ECO:0000313" key="2">
    <source>
        <dbReference type="Proteomes" id="UP000051166"/>
    </source>
</evidence>